<feature type="non-terminal residue" evidence="1">
    <location>
        <position position="1"/>
    </location>
</feature>
<organism evidence="1 2">
    <name type="scientific">Cetraspora pellucida</name>
    <dbReference type="NCBI Taxonomy" id="1433469"/>
    <lineage>
        <taxon>Eukaryota</taxon>
        <taxon>Fungi</taxon>
        <taxon>Fungi incertae sedis</taxon>
        <taxon>Mucoromycota</taxon>
        <taxon>Glomeromycotina</taxon>
        <taxon>Glomeromycetes</taxon>
        <taxon>Diversisporales</taxon>
        <taxon>Gigasporaceae</taxon>
        <taxon>Cetraspora</taxon>
    </lineage>
</organism>
<dbReference type="Proteomes" id="UP000789366">
    <property type="component" value="Unassembled WGS sequence"/>
</dbReference>
<name>A0ACA9K4V9_9GLOM</name>
<dbReference type="EMBL" id="CAJVPW010000395">
    <property type="protein sequence ID" value="CAG8452626.1"/>
    <property type="molecule type" value="Genomic_DNA"/>
</dbReference>
<comment type="caution">
    <text evidence="1">The sequence shown here is derived from an EMBL/GenBank/DDBJ whole genome shotgun (WGS) entry which is preliminary data.</text>
</comment>
<keyword evidence="2" id="KW-1185">Reference proteome</keyword>
<reference evidence="1" key="1">
    <citation type="submission" date="2021-06" db="EMBL/GenBank/DDBJ databases">
        <authorList>
            <person name="Kallberg Y."/>
            <person name="Tangrot J."/>
            <person name="Rosling A."/>
        </authorList>
    </citation>
    <scope>NUCLEOTIDE SEQUENCE</scope>
    <source>
        <strain evidence="1">28 12/20/2015</strain>
    </source>
</reference>
<proteinExistence type="predicted"/>
<evidence type="ECO:0000313" key="2">
    <source>
        <dbReference type="Proteomes" id="UP000789366"/>
    </source>
</evidence>
<accession>A0ACA9K4V9</accession>
<sequence>EFGENSDRYSQEVQLFHIMKGPWDKTDNNTAFISGVSSKPKGANFYPEDMTKSEFNDWISKLSDDDQKAAKGFYHVIKRNENGQLFLKPYSEEYREFLVPLNKFLKEAADLVDDPSLGRFLRSRGDAFLSNQYFESEVSWLNISKDCRLEVTVGPYEVYTDELFSYKSSFELFVHARDFESSALVEEFATYLQDIENNLPVPDEYKNKDLNTPKIIVVNELYSAGVSVPIASAYNLPNNEKVKKIGSKLVLIKNVQRVKYEKLIEPSGKFIISEDQLRHLSFDAYFTRVLLHEVGHSNGPHYIVGSDSVPVRDRLQEYHSAIEETKADLVSLFAAAYLMDKGLMTQPPLEQLYVTYLALTVRSLIFGHKEAHALGRVIQLNYILSRGGFIFDDKNKFRVDFGSIQSSIANLTKEILMMQGNGDKERVKEFIDQYGTVGDNVKDILNNIQKEDLKVEIWPIYNITWLFEHGNNDKSGRFNR</sequence>
<gene>
    <name evidence="1" type="ORF">SPELUC_LOCUS875</name>
</gene>
<protein>
    <submittedName>
        <fullName evidence="1">13159_t:CDS:1</fullName>
    </submittedName>
</protein>
<evidence type="ECO:0000313" key="1">
    <source>
        <dbReference type="EMBL" id="CAG8452626.1"/>
    </source>
</evidence>